<comment type="caution">
    <text evidence="2">The sequence shown here is derived from an EMBL/GenBank/DDBJ whole genome shotgun (WGS) entry which is preliminary data.</text>
</comment>
<organism evidence="2">
    <name type="scientific">marine sediment metagenome</name>
    <dbReference type="NCBI Taxonomy" id="412755"/>
    <lineage>
        <taxon>unclassified sequences</taxon>
        <taxon>metagenomes</taxon>
        <taxon>ecological metagenomes</taxon>
    </lineage>
</organism>
<evidence type="ECO:0000313" key="2">
    <source>
        <dbReference type="EMBL" id="KKN95614.1"/>
    </source>
</evidence>
<proteinExistence type="predicted"/>
<dbReference type="AlphaFoldDB" id="A0A0F9UV44"/>
<evidence type="ECO:0000259" key="1">
    <source>
        <dbReference type="Pfam" id="PF25176"/>
    </source>
</evidence>
<name>A0A0F9UV44_9ZZZZ</name>
<dbReference type="EMBL" id="LAZR01000069">
    <property type="protein sequence ID" value="KKN95614.1"/>
    <property type="molecule type" value="Genomic_DNA"/>
</dbReference>
<gene>
    <name evidence="2" type="ORF">LCGC14_0174830</name>
</gene>
<dbReference type="Pfam" id="PF25176">
    <property type="entry name" value="DUF7831"/>
    <property type="match status" value="1"/>
</dbReference>
<sequence>MKTPSLITEKYLRNNKNKIFVFGDNLDRKGKGGAAKLRDEKNTYGFITKKHPRSNDSDFYTPDEYKEVYNLEIIKLKKEISANPEKTYLISNIGGGLANRFDIKKEVIDKNLKKDLNKFNNIEFLEE</sequence>
<dbReference type="InterPro" id="IPR057153">
    <property type="entry name" value="DUF7831"/>
</dbReference>
<accession>A0A0F9UV44</accession>
<protein>
    <recommendedName>
        <fullName evidence="1">DUF7831 domain-containing protein</fullName>
    </recommendedName>
</protein>
<feature type="domain" description="DUF7831" evidence="1">
    <location>
        <begin position="5"/>
        <end position="76"/>
    </location>
</feature>
<reference evidence="2" key="1">
    <citation type="journal article" date="2015" name="Nature">
        <title>Complex archaea that bridge the gap between prokaryotes and eukaryotes.</title>
        <authorList>
            <person name="Spang A."/>
            <person name="Saw J.H."/>
            <person name="Jorgensen S.L."/>
            <person name="Zaremba-Niedzwiedzka K."/>
            <person name="Martijn J."/>
            <person name="Lind A.E."/>
            <person name="van Eijk R."/>
            <person name="Schleper C."/>
            <person name="Guy L."/>
            <person name="Ettema T.J."/>
        </authorList>
    </citation>
    <scope>NUCLEOTIDE SEQUENCE</scope>
</reference>